<feature type="transmembrane region" description="Helical" evidence="7">
    <location>
        <begin position="53"/>
        <end position="75"/>
    </location>
</feature>
<evidence type="ECO:0000256" key="1">
    <source>
        <dbReference type="ARBA" id="ARBA00004141"/>
    </source>
</evidence>
<keyword evidence="5 7" id="KW-0472">Membrane</keyword>
<feature type="transmembrane region" description="Helical" evidence="7">
    <location>
        <begin position="24"/>
        <end position="47"/>
    </location>
</feature>
<keyword evidence="3 7" id="KW-0812">Transmembrane</keyword>
<protein>
    <submittedName>
        <fullName evidence="9">PUCC protein</fullName>
    </submittedName>
</protein>
<comment type="similarity">
    <text evidence="2">Belongs to the PucC family.</text>
</comment>
<keyword evidence="4 7" id="KW-1133">Transmembrane helix</keyword>
<feature type="domain" description="Major facilitator superfamily (MFS) profile" evidence="8">
    <location>
        <begin position="26"/>
        <end position="445"/>
    </location>
</feature>
<feature type="transmembrane region" description="Helical" evidence="7">
    <location>
        <begin position="161"/>
        <end position="181"/>
    </location>
</feature>
<dbReference type="SUPFAM" id="SSF103473">
    <property type="entry name" value="MFS general substrate transporter"/>
    <property type="match status" value="1"/>
</dbReference>
<gene>
    <name evidence="9" type="ORF">HPDFL43_04131</name>
</gene>
<dbReference type="CDD" id="cd06176">
    <property type="entry name" value="MFS_BCD_PucC-like"/>
    <property type="match status" value="1"/>
</dbReference>
<reference evidence="9 10" key="1">
    <citation type="submission" date="2007-10" db="EMBL/GenBank/DDBJ databases">
        <authorList>
            <person name="Wagner-Dobler I."/>
            <person name="Ferriera S."/>
            <person name="Johnson J."/>
            <person name="Kravitz S."/>
            <person name="Beeson K."/>
            <person name="Sutton G."/>
            <person name="Rogers Y.-H."/>
            <person name="Friedman R."/>
            <person name="Frazier M."/>
            <person name="Venter J.C."/>
        </authorList>
    </citation>
    <scope>NUCLEOTIDE SEQUENCE [LARGE SCALE GENOMIC DNA]</scope>
    <source>
        <strain evidence="9 10">DFL-43</strain>
    </source>
</reference>
<feature type="transmembrane region" description="Helical" evidence="7">
    <location>
        <begin position="123"/>
        <end position="149"/>
    </location>
</feature>
<dbReference type="PANTHER" id="PTHR23538">
    <property type="entry name" value="44.5 KD BACTERIOCHLOROPHYLL SYNTHASE SUBUNIT"/>
    <property type="match status" value="1"/>
</dbReference>
<dbReference type="Proteomes" id="UP000004291">
    <property type="component" value="Chromosome"/>
</dbReference>
<dbReference type="GO" id="GO:0016020">
    <property type="term" value="C:membrane"/>
    <property type="evidence" value="ECO:0007669"/>
    <property type="project" value="UniProtKB-SubCell"/>
</dbReference>
<dbReference type="InterPro" id="IPR026036">
    <property type="entry name" value="PucC"/>
</dbReference>
<dbReference type="RefSeq" id="WP_007196617.1">
    <property type="nucleotide sequence ID" value="NZ_CM002917.1"/>
</dbReference>
<dbReference type="EMBL" id="ABIA03000002">
    <property type="protein sequence ID" value="EDQ32703.1"/>
    <property type="molecule type" value="Genomic_DNA"/>
</dbReference>
<evidence type="ECO:0000256" key="5">
    <source>
        <dbReference type="ARBA" id="ARBA00023136"/>
    </source>
</evidence>
<evidence type="ECO:0000256" key="7">
    <source>
        <dbReference type="SAM" id="Phobius"/>
    </source>
</evidence>
<evidence type="ECO:0000256" key="4">
    <source>
        <dbReference type="ARBA" id="ARBA00022989"/>
    </source>
</evidence>
<dbReference type="Gene3D" id="1.20.1250.20">
    <property type="entry name" value="MFS general substrate transporter like domains"/>
    <property type="match status" value="2"/>
</dbReference>
<feature type="region of interest" description="Disordered" evidence="6">
    <location>
        <begin position="444"/>
        <end position="472"/>
    </location>
</feature>
<comment type="caution">
    <text evidence="9">The sequence shown here is derived from an EMBL/GenBank/DDBJ whole genome shotgun (WGS) entry which is preliminary data.</text>
</comment>
<accession>A9DAC1</accession>
<feature type="transmembrane region" description="Helical" evidence="7">
    <location>
        <begin position="287"/>
        <end position="307"/>
    </location>
</feature>
<evidence type="ECO:0000256" key="3">
    <source>
        <dbReference type="ARBA" id="ARBA00022692"/>
    </source>
</evidence>
<organism evidence="9 10">
    <name type="scientific">Hoeflea phototrophica (strain DSM 17068 / NCIMB 14078 / DFL-43)</name>
    <dbReference type="NCBI Taxonomy" id="411684"/>
    <lineage>
        <taxon>Bacteria</taxon>
        <taxon>Pseudomonadati</taxon>
        <taxon>Pseudomonadota</taxon>
        <taxon>Alphaproteobacteria</taxon>
        <taxon>Hyphomicrobiales</taxon>
        <taxon>Rhizobiaceae</taxon>
        <taxon>Hoeflea</taxon>
    </lineage>
</organism>
<dbReference type="eggNOG" id="COG2211">
    <property type="taxonomic scope" value="Bacteria"/>
</dbReference>
<evidence type="ECO:0000313" key="10">
    <source>
        <dbReference type="Proteomes" id="UP000004291"/>
    </source>
</evidence>
<dbReference type="InterPro" id="IPR004896">
    <property type="entry name" value="PucC-rel"/>
</dbReference>
<evidence type="ECO:0000259" key="8">
    <source>
        <dbReference type="PROSITE" id="PS50850"/>
    </source>
</evidence>
<evidence type="ECO:0000256" key="2">
    <source>
        <dbReference type="ARBA" id="ARBA00008412"/>
    </source>
</evidence>
<feature type="transmembrane region" description="Helical" evidence="7">
    <location>
        <begin position="349"/>
        <end position="371"/>
    </location>
</feature>
<dbReference type="PROSITE" id="PS50850">
    <property type="entry name" value="MFS"/>
    <property type="match status" value="1"/>
</dbReference>
<name>A9DAC1_HOEPD</name>
<reference evidence="9 10" key="2">
    <citation type="submission" date="2012-06" db="EMBL/GenBank/DDBJ databases">
        <authorList>
            <person name="Fiebig A."/>
        </authorList>
    </citation>
    <scope>NUCLEOTIDE SEQUENCE [LARGE SCALE GENOMIC DNA]</scope>
    <source>
        <strain evidence="9 10">DFL-43</strain>
    </source>
</reference>
<proteinExistence type="inferred from homology"/>
<dbReference type="Pfam" id="PF03209">
    <property type="entry name" value="PUCC"/>
    <property type="match status" value="1"/>
</dbReference>
<evidence type="ECO:0000256" key="6">
    <source>
        <dbReference type="SAM" id="MobiDB-lite"/>
    </source>
</evidence>
<dbReference type="AlphaFoldDB" id="A9DAC1"/>
<feature type="transmembrane region" description="Helical" evidence="7">
    <location>
        <begin position="95"/>
        <end position="117"/>
    </location>
</feature>
<sequence length="472" mass="48678">MTAQSASTQTLHSAGPGMGGSTGLGWLSIVRLGLVQASLGSIVVLTTSVLNRVMVVELMLAAVIPGLLVGLHYGVQISRPLWGHGSDRGGRRTPWIVGGILLLALAGTAASATTLLFGAHFWLAMGLAIVSFICIGLGIGAAGTSLLALLASRTVLHRKPAAATIVWMMMIAGIVVTAIISGAWLDPFSFERLIAVTAIAGLIAFLLTCLAIFNVERNTMPVDGPPAAQRLDFRQSLAATWGDRDARLFTVFVFVSMLAYATQDLILEPFGGLLFGLTPGETTQISGLQHSGILLGMAMVGVLGSLFAKKKPLILKAFIFFGCVGSAVALAGLSLSALVAPLWPLKANIFVLGVANGAFAVAAIGAMMMLASGGDGASEGIRMGVWGAAQAISFGLGGFLGTVAIDVTRALTHDTPLSFAVVFGLEAGLFLAAAAIALLIKTPAPEPDSRQPTRRNTQRGPEPAPSYAVPAE</sequence>
<feature type="transmembrane region" description="Helical" evidence="7">
    <location>
        <begin position="417"/>
        <end position="440"/>
    </location>
</feature>
<dbReference type="PANTHER" id="PTHR23538:SF1">
    <property type="entry name" value="44.5 KD BACTERIOCHLOROPHYLL SYNTHASE SUBUNIT"/>
    <property type="match status" value="1"/>
</dbReference>
<dbReference type="InterPro" id="IPR036259">
    <property type="entry name" value="MFS_trans_sf"/>
</dbReference>
<dbReference type="PIRSF" id="PIRSF016565">
    <property type="entry name" value="PucC"/>
    <property type="match status" value="1"/>
</dbReference>
<dbReference type="STRING" id="411684.HPDFL43_04131"/>
<dbReference type="InterPro" id="IPR020846">
    <property type="entry name" value="MFS_dom"/>
</dbReference>
<feature type="transmembrane region" description="Helical" evidence="7">
    <location>
        <begin position="193"/>
        <end position="213"/>
    </location>
</feature>
<dbReference type="GO" id="GO:0022857">
    <property type="term" value="F:transmembrane transporter activity"/>
    <property type="evidence" value="ECO:0007669"/>
    <property type="project" value="InterPro"/>
</dbReference>
<evidence type="ECO:0000313" key="9">
    <source>
        <dbReference type="EMBL" id="EDQ32703.1"/>
    </source>
</evidence>
<feature type="transmembrane region" description="Helical" evidence="7">
    <location>
        <begin position="383"/>
        <end position="405"/>
    </location>
</feature>
<feature type="transmembrane region" description="Helical" evidence="7">
    <location>
        <begin position="319"/>
        <end position="343"/>
    </location>
</feature>
<dbReference type="HOGENOM" id="CLU_030017_1_0_5"/>
<keyword evidence="10" id="KW-1185">Reference proteome</keyword>
<feature type="transmembrane region" description="Helical" evidence="7">
    <location>
        <begin position="248"/>
        <end position="267"/>
    </location>
</feature>
<comment type="subcellular location">
    <subcellularLocation>
        <location evidence="1">Membrane</location>
        <topology evidence="1">Multi-pass membrane protein</topology>
    </subcellularLocation>
</comment>